<sequence length="104" mass="11493">MMSHPIYQYLNRWCQDHGWTDLFVERYQFWAFPPGSVMPLPLPAQAIESFYLQQRLSGKRQICLGLALVATALAGVLTTLSHSPMPLIAAFACAAIAVGLLDDA</sequence>
<dbReference type="AlphaFoldDB" id="A0ABD4T981"/>
<keyword evidence="3" id="KW-1185">Reference proteome</keyword>
<reference evidence="2 3" key="1">
    <citation type="journal article" date="2015" name="Genome Announc.">
        <title>Draft Genome Sequence of Filamentous Marine Cyanobacterium Lyngbya confervoides Strain BDU141951.</title>
        <authorList>
            <person name="Chandrababunaidu M.M."/>
            <person name="Sen D."/>
            <person name="Tripathy S."/>
        </authorList>
    </citation>
    <scope>NUCLEOTIDE SEQUENCE [LARGE SCALE GENOMIC DNA]</scope>
    <source>
        <strain evidence="2 3">BDU141951</strain>
    </source>
</reference>
<evidence type="ECO:0000313" key="3">
    <source>
        <dbReference type="Proteomes" id="UP000031561"/>
    </source>
</evidence>
<protein>
    <submittedName>
        <fullName evidence="2">Uncharacterized protein</fullName>
    </submittedName>
</protein>
<gene>
    <name evidence="2" type="ORF">QQ91_0021205</name>
</gene>
<comment type="caution">
    <text evidence="2">The sequence shown here is derived from an EMBL/GenBank/DDBJ whole genome shotgun (WGS) entry which is preliminary data.</text>
</comment>
<dbReference type="EMBL" id="JTHE03000121">
    <property type="protein sequence ID" value="MCM1985338.1"/>
    <property type="molecule type" value="Genomic_DNA"/>
</dbReference>
<organism evidence="2 3">
    <name type="scientific">Lyngbya confervoides BDU141951</name>
    <dbReference type="NCBI Taxonomy" id="1574623"/>
    <lineage>
        <taxon>Bacteria</taxon>
        <taxon>Bacillati</taxon>
        <taxon>Cyanobacteriota</taxon>
        <taxon>Cyanophyceae</taxon>
        <taxon>Oscillatoriophycideae</taxon>
        <taxon>Oscillatoriales</taxon>
        <taxon>Microcoleaceae</taxon>
        <taxon>Lyngbya</taxon>
    </lineage>
</organism>
<feature type="transmembrane region" description="Helical" evidence="1">
    <location>
        <begin position="85"/>
        <end position="101"/>
    </location>
</feature>
<dbReference type="RefSeq" id="WP_166278263.1">
    <property type="nucleotide sequence ID" value="NZ_JTHE03000121.1"/>
</dbReference>
<evidence type="ECO:0000313" key="2">
    <source>
        <dbReference type="EMBL" id="MCM1985338.1"/>
    </source>
</evidence>
<keyword evidence="1" id="KW-0472">Membrane</keyword>
<dbReference type="Proteomes" id="UP000031561">
    <property type="component" value="Unassembled WGS sequence"/>
</dbReference>
<evidence type="ECO:0000256" key="1">
    <source>
        <dbReference type="SAM" id="Phobius"/>
    </source>
</evidence>
<accession>A0ABD4T981</accession>
<proteinExistence type="predicted"/>
<keyword evidence="1" id="KW-0812">Transmembrane</keyword>
<feature type="transmembrane region" description="Helical" evidence="1">
    <location>
        <begin position="62"/>
        <end position="79"/>
    </location>
</feature>
<keyword evidence="1" id="KW-1133">Transmembrane helix</keyword>
<name>A0ABD4T981_9CYAN</name>